<dbReference type="GO" id="GO:0004222">
    <property type="term" value="F:metalloendopeptidase activity"/>
    <property type="evidence" value="ECO:0007669"/>
    <property type="project" value="InterPro"/>
</dbReference>
<organism evidence="14 15">
    <name type="scientific">Capsaspora owczarzaki (strain ATCC 30864)</name>
    <dbReference type="NCBI Taxonomy" id="595528"/>
    <lineage>
        <taxon>Eukaryota</taxon>
        <taxon>Filasterea</taxon>
        <taxon>Capsaspora</taxon>
    </lineage>
</organism>
<feature type="transmembrane region" description="Helical" evidence="11">
    <location>
        <begin position="394"/>
        <end position="417"/>
    </location>
</feature>
<feature type="transmembrane region" description="Helical" evidence="11">
    <location>
        <begin position="103"/>
        <end position="123"/>
    </location>
</feature>
<evidence type="ECO:0000256" key="10">
    <source>
        <dbReference type="SAM" id="MobiDB-lite"/>
    </source>
</evidence>
<feature type="binding site" evidence="9">
    <location>
        <position position="460"/>
    </location>
    <ligand>
        <name>Zn(2+)</name>
        <dbReference type="ChEBI" id="CHEBI:29105"/>
        <note>catalytic</note>
    </ligand>
</feature>
<keyword evidence="5 9" id="KW-0862">Zinc</keyword>
<feature type="transmembrane region" description="Helical" evidence="11">
    <location>
        <begin position="143"/>
        <end position="167"/>
    </location>
</feature>
<evidence type="ECO:0000256" key="6">
    <source>
        <dbReference type="ARBA" id="ARBA00023049"/>
    </source>
</evidence>
<dbReference type="InterPro" id="IPR032456">
    <property type="entry name" value="Peptidase_M48_N"/>
</dbReference>
<sequence length="519" mass="59265">MESLATLSGRSVAELQAAFDTFPYMQAALAFGWALFAFEMYLSLRQHQRYVAALRPHAQSIDALVPKVLRGIVKEELFERTQSYNKDRSQLDMLRNAYSQIEMTAILLLGFLPWCWSWSGRAITQDLLRYDSAAEHPIVHSVAFVWVFSVLSFVTTLPWSAYATFVVEEKHGFNRQSVGFFIVDKIKQLVLTIVLIPVVVGPLVFLIQWGGEQFYFYVWFFMLAFSVLMLTIYPVVIAPMFDKYVPLPDGELLSRIQSLAQHPDIQFPLVKIFVVLASKRSSHSNAYFYGFFKNKRIVLFDTLLGDEYNLDSSAAALDAGLHGHSHNSHHDHGHSHDGDNHGHSHDSDNHGHSHDEQQPARKKRVTEPCTVPEILAVLAHELGHWKLNHTLKNFVFSQFMNFVSFALFSLFVSYQPLYTSFGFPDSRPVFIGMFLVFQFVFQPMNTVLQFLMTVLSRRYEFQADAFAAKLGHGGHLRTALVKLQKNNLSDMDPDPLYSMYHYSHPPLVERLNAIGGKED</sequence>
<feature type="domain" description="CAAX prenyl protease 1 N-terminal" evidence="13">
    <location>
        <begin position="60"/>
        <end position="243"/>
    </location>
</feature>
<evidence type="ECO:0000256" key="3">
    <source>
        <dbReference type="ARBA" id="ARBA00022723"/>
    </source>
</evidence>
<dbReference type="CDD" id="cd07343">
    <property type="entry name" value="M48A_Zmpste24p_like"/>
    <property type="match status" value="1"/>
</dbReference>
<comment type="catalytic activity">
    <reaction evidence="7">
        <text>Hydrolyzes the peptide bond -P2-(S-farnesyl or geranylgeranyl)C-P1'-P2'-P3'-COOH where P1' and P2' are amino acids with aliphatic side chains and P3' is any C-terminal residue.</text>
        <dbReference type="EC" id="3.4.24.84"/>
    </reaction>
</comment>
<dbReference type="InterPro" id="IPR027057">
    <property type="entry name" value="CAXX_Prtase_1"/>
</dbReference>
<dbReference type="InParanoid" id="A0A0D2X359"/>
<dbReference type="PANTHER" id="PTHR10120">
    <property type="entry name" value="CAAX PRENYL PROTEASE 1"/>
    <property type="match status" value="1"/>
</dbReference>
<evidence type="ECO:0000256" key="9">
    <source>
        <dbReference type="PIRSR" id="PIRSR627057-2"/>
    </source>
</evidence>
<keyword evidence="6" id="KW-0482">Metalloprotease</keyword>
<name>A0A0D2X359_CAPO3</name>
<dbReference type="Pfam" id="PF16491">
    <property type="entry name" value="Peptidase_M48_N"/>
    <property type="match status" value="1"/>
</dbReference>
<proteinExistence type="predicted"/>
<evidence type="ECO:0000259" key="12">
    <source>
        <dbReference type="Pfam" id="PF01435"/>
    </source>
</evidence>
<dbReference type="InterPro" id="IPR001915">
    <property type="entry name" value="Peptidase_M48"/>
</dbReference>
<dbReference type="eggNOG" id="KOG2719">
    <property type="taxonomic scope" value="Eukaryota"/>
</dbReference>
<dbReference type="GO" id="GO:0046872">
    <property type="term" value="F:metal ion binding"/>
    <property type="evidence" value="ECO:0007669"/>
    <property type="project" value="UniProtKB-KW"/>
</dbReference>
<dbReference type="Proteomes" id="UP000008743">
    <property type="component" value="Unassembled WGS sequence"/>
</dbReference>
<dbReference type="OMA" id="FALCYMW"/>
<evidence type="ECO:0000256" key="5">
    <source>
        <dbReference type="ARBA" id="ARBA00022833"/>
    </source>
</evidence>
<evidence type="ECO:0000256" key="8">
    <source>
        <dbReference type="PIRSR" id="PIRSR627057-1"/>
    </source>
</evidence>
<gene>
    <name evidence="14" type="ORF">CAOG_004489</name>
</gene>
<evidence type="ECO:0000256" key="4">
    <source>
        <dbReference type="ARBA" id="ARBA00022801"/>
    </source>
</evidence>
<evidence type="ECO:0000256" key="7">
    <source>
        <dbReference type="ARBA" id="ARBA00044456"/>
    </source>
</evidence>
<evidence type="ECO:0000259" key="13">
    <source>
        <dbReference type="Pfam" id="PF16491"/>
    </source>
</evidence>
<reference evidence="15" key="1">
    <citation type="submission" date="2011-02" db="EMBL/GenBank/DDBJ databases">
        <title>The Genome Sequence of Capsaspora owczarzaki ATCC 30864.</title>
        <authorList>
            <person name="Russ C."/>
            <person name="Cuomo C."/>
            <person name="Burger G."/>
            <person name="Gray M.W."/>
            <person name="Holland P.W.H."/>
            <person name="King N."/>
            <person name="Lang F.B.F."/>
            <person name="Roger A.J."/>
            <person name="Ruiz-Trillo I."/>
            <person name="Young S.K."/>
            <person name="Zeng Q."/>
            <person name="Gargeya S."/>
            <person name="Alvarado L."/>
            <person name="Berlin A."/>
            <person name="Chapman S.B."/>
            <person name="Chen Z."/>
            <person name="Freedman E."/>
            <person name="Gellesch M."/>
            <person name="Goldberg J."/>
            <person name="Griggs A."/>
            <person name="Gujja S."/>
            <person name="Heilman E."/>
            <person name="Heiman D."/>
            <person name="Howarth C."/>
            <person name="Mehta T."/>
            <person name="Neiman D."/>
            <person name="Pearson M."/>
            <person name="Roberts A."/>
            <person name="Saif S."/>
            <person name="Shea T."/>
            <person name="Shenoy N."/>
            <person name="Sisk P."/>
            <person name="Stolte C."/>
            <person name="Sykes S."/>
            <person name="White J."/>
            <person name="Yandava C."/>
            <person name="Haas B."/>
            <person name="Nusbaum C."/>
            <person name="Birren B."/>
        </authorList>
    </citation>
    <scope>NUCLEOTIDE SEQUENCE</scope>
    <source>
        <strain evidence="15">ATCC 30864</strain>
    </source>
</reference>
<comment type="cofactor">
    <cofactor evidence="9">
        <name>Zn(2+)</name>
        <dbReference type="ChEBI" id="CHEBI:29105"/>
    </cofactor>
    <text evidence="9">Binds 1 zinc ion per subunit.</text>
</comment>
<feature type="binding site" evidence="9">
    <location>
        <position position="384"/>
    </location>
    <ligand>
        <name>Zn(2+)</name>
        <dbReference type="ChEBI" id="CHEBI:29105"/>
        <note>catalytic</note>
    </ligand>
</feature>
<feature type="active site" description="Proton donor" evidence="8">
    <location>
        <position position="464"/>
    </location>
</feature>
<keyword evidence="4" id="KW-0378">Hydrolase</keyword>
<evidence type="ECO:0000256" key="1">
    <source>
        <dbReference type="ARBA" id="ARBA00012336"/>
    </source>
</evidence>
<dbReference type="AlphaFoldDB" id="A0A0D2X359"/>
<dbReference type="MEROPS" id="M48.003"/>
<keyword evidence="3 9" id="KW-0479">Metal-binding</keyword>
<feature type="transmembrane region" description="Helical" evidence="11">
    <location>
        <begin position="214"/>
        <end position="236"/>
    </location>
</feature>
<keyword evidence="11" id="KW-0812">Transmembrane</keyword>
<evidence type="ECO:0000313" key="15">
    <source>
        <dbReference type="Proteomes" id="UP000008743"/>
    </source>
</evidence>
<evidence type="ECO:0000256" key="2">
    <source>
        <dbReference type="ARBA" id="ARBA00022670"/>
    </source>
</evidence>
<evidence type="ECO:0000256" key="11">
    <source>
        <dbReference type="SAM" id="Phobius"/>
    </source>
</evidence>
<feature type="domain" description="Peptidase M48" evidence="12">
    <location>
        <begin position="247"/>
        <end position="514"/>
    </location>
</feature>
<dbReference type="PhylomeDB" id="A0A0D2X359"/>
<dbReference type="Pfam" id="PF01435">
    <property type="entry name" value="Peptidase_M48"/>
    <property type="match status" value="1"/>
</dbReference>
<dbReference type="RefSeq" id="XP_004348317.1">
    <property type="nucleotide sequence ID" value="XM_004348267.1"/>
</dbReference>
<dbReference type="GO" id="GO:0071586">
    <property type="term" value="P:CAAX-box protein processing"/>
    <property type="evidence" value="ECO:0007669"/>
    <property type="project" value="InterPro"/>
</dbReference>
<feature type="transmembrane region" description="Helical" evidence="11">
    <location>
        <begin position="24"/>
        <end position="42"/>
    </location>
</feature>
<feature type="region of interest" description="Disordered" evidence="10">
    <location>
        <begin position="323"/>
        <end position="365"/>
    </location>
</feature>
<evidence type="ECO:0000313" key="14">
    <source>
        <dbReference type="EMBL" id="KJE93739.1"/>
    </source>
</evidence>
<feature type="active site" evidence="8">
    <location>
        <position position="381"/>
    </location>
</feature>
<dbReference type="FunCoup" id="A0A0D2X359">
    <property type="interactions" value="568"/>
</dbReference>
<feature type="transmembrane region" description="Helical" evidence="11">
    <location>
        <begin position="188"/>
        <end position="208"/>
    </location>
</feature>
<keyword evidence="2 14" id="KW-0645">Protease</keyword>
<dbReference type="Gene3D" id="3.30.2010.10">
    <property type="entry name" value="Metalloproteases ('zincins'), catalytic domain"/>
    <property type="match status" value="1"/>
</dbReference>
<keyword evidence="11" id="KW-0472">Membrane</keyword>
<feature type="compositionally biased region" description="Basic and acidic residues" evidence="10">
    <location>
        <begin position="328"/>
        <end position="359"/>
    </location>
</feature>
<keyword evidence="15" id="KW-1185">Reference proteome</keyword>
<feature type="transmembrane region" description="Helical" evidence="11">
    <location>
        <begin position="429"/>
        <end position="451"/>
    </location>
</feature>
<dbReference type="EC" id="3.4.24.84" evidence="1"/>
<dbReference type="STRING" id="595528.A0A0D2X359"/>
<protein>
    <recommendedName>
        <fullName evidence="1">Ste24 endopeptidase</fullName>
        <ecNumber evidence="1">3.4.24.84</ecNumber>
    </recommendedName>
</protein>
<dbReference type="OrthoDB" id="360839at2759"/>
<dbReference type="EMBL" id="KE346365">
    <property type="protein sequence ID" value="KJE93739.1"/>
    <property type="molecule type" value="Genomic_DNA"/>
</dbReference>
<keyword evidence="11" id="KW-1133">Transmembrane helix</keyword>
<accession>A0A0D2X359</accession>
<feature type="binding site" evidence="9">
    <location>
        <position position="380"/>
    </location>
    <ligand>
        <name>Zn(2+)</name>
        <dbReference type="ChEBI" id="CHEBI:29105"/>
        <note>catalytic</note>
    </ligand>
</feature>